<proteinExistence type="predicted"/>
<name>A0A9W6LKV6_9FUSO</name>
<accession>A0A9W6LKV6</accession>
<reference evidence="1" key="1">
    <citation type="submission" date="2022-12" db="EMBL/GenBank/DDBJ databases">
        <title>Reference genome sequencing for broad-spectrum identification of bacterial and archaeal isolates by mass spectrometry.</title>
        <authorList>
            <person name="Sekiguchi Y."/>
            <person name="Tourlousse D.M."/>
        </authorList>
    </citation>
    <scope>NUCLEOTIDE SEQUENCE</scope>
    <source>
        <strain evidence="1">10succ1</strain>
    </source>
</reference>
<dbReference type="RefSeq" id="WP_281832506.1">
    <property type="nucleotide sequence ID" value="NZ_BSDY01000001.1"/>
</dbReference>
<dbReference type="Proteomes" id="UP001144471">
    <property type="component" value="Unassembled WGS sequence"/>
</dbReference>
<evidence type="ECO:0000313" key="1">
    <source>
        <dbReference type="EMBL" id="GLI54661.1"/>
    </source>
</evidence>
<organism evidence="1 2">
    <name type="scientific">Propionigenium maris DSM 9537</name>
    <dbReference type="NCBI Taxonomy" id="1123000"/>
    <lineage>
        <taxon>Bacteria</taxon>
        <taxon>Fusobacteriati</taxon>
        <taxon>Fusobacteriota</taxon>
        <taxon>Fusobacteriia</taxon>
        <taxon>Fusobacteriales</taxon>
        <taxon>Fusobacteriaceae</taxon>
        <taxon>Propionigenium</taxon>
    </lineage>
</organism>
<evidence type="ECO:0000313" key="2">
    <source>
        <dbReference type="Proteomes" id="UP001144471"/>
    </source>
</evidence>
<keyword evidence="2" id="KW-1185">Reference proteome</keyword>
<comment type="caution">
    <text evidence="1">The sequence shown here is derived from an EMBL/GenBank/DDBJ whole genome shotgun (WGS) entry which is preliminary data.</text>
</comment>
<dbReference type="AlphaFoldDB" id="A0A9W6LKV6"/>
<gene>
    <name evidence="1" type="ORF">PM10SUCC1_01760</name>
</gene>
<dbReference type="EMBL" id="BSDY01000001">
    <property type="protein sequence ID" value="GLI54661.1"/>
    <property type="molecule type" value="Genomic_DNA"/>
</dbReference>
<sequence length="104" mass="12637">MLKKIQDYLKNIAEYNIEERYYYKRVRPEFLTHDEICYHIESVVALDIHYGSRVKEFIFYEENLRETIGEELEVDLDDFIDFDTMDPAYKKAVVQMKDTINQLK</sequence>
<protein>
    <submittedName>
        <fullName evidence="1">Uncharacterized protein</fullName>
    </submittedName>
</protein>